<dbReference type="OrthoDB" id="8930856at2759"/>
<gene>
    <name evidence="2" type="ORF">WN51_04484</name>
</gene>
<name>A0A0M8ZUT8_9HYME</name>
<evidence type="ECO:0000313" key="3">
    <source>
        <dbReference type="Proteomes" id="UP000053105"/>
    </source>
</evidence>
<organism evidence="2 3">
    <name type="scientific">Melipona quadrifasciata</name>
    <dbReference type="NCBI Taxonomy" id="166423"/>
    <lineage>
        <taxon>Eukaryota</taxon>
        <taxon>Metazoa</taxon>
        <taxon>Ecdysozoa</taxon>
        <taxon>Arthropoda</taxon>
        <taxon>Hexapoda</taxon>
        <taxon>Insecta</taxon>
        <taxon>Pterygota</taxon>
        <taxon>Neoptera</taxon>
        <taxon>Endopterygota</taxon>
        <taxon>Hymenoptera</taxon>
        <taxon>Apocrita</taxon>
        <taxon>Aculeata</taxon>
        <taxon>Apoidea</taxon>
        <taxon>Anthophila</taxon>
        <taxon>Apidae</taxon>
        <taxon>Melipona</taxon>
    </lineage>
</organism>
<feature type="region of interest" description="Disordered" evidence="1">
    <location>
        <begin position="1"/>
        <end position="33"/>
    </location>
</feature>
<dbReference type="AlphaFoldDB" id="A0A0M8ZUT8"/>
<evidence type="ECO:0000313" key="2">
    <source>
        <dbReference type="EMBL" id="KOX69969.1"/>
    </source>
</evidence>
<sequence length="119" mass="13216">MDKYVTKKESEREKEREERDTCKSAKPSYSVSARTASAAQAHRVLRLPSTWGSSRPSIIGRGEDFFVRYGDKEREAVASFDFLDEIVAPSAAGSNASLIDLDDTPSTELRSDIMKLSPL</sequence>
<keyword evidence="3" id="KW-1185">Reference proteome</keyword>
<proteinExistence type="predicted"/>
<feature type="compositionally biased region" description="Basic and acidic residues" evidence="1">
    <location>
        <begin position="1"/>
        <end position="23"/>
    </location>
</feature>
<dbReference type="STRING" id="166423.A0A0M8ZUT8"/>
<dbReference type="EMBL" id="KQ435878">
    <property type="protein sequence ID" value="KOX69969.1"/>
    <property type="molecule type" value="Genomic_DNA"/>
</dbReference>
<evidence type="ECO:0000256" key="1">
    <source>
        <dbReference type="SAM" id="MobiDB-lite"/>
    </source>
</evidence>
<dbReference type="Proteomes" id="UP000053105">
    <property type="component" value="Unassembled WGS sequence"/>
</dbReference>
<protein>
    <submittedName>
        <fullName evidence="2">Uncharacterized protein</fullName>
    </submittedName>
</protein>
<reference evidence="2 3" key="1">
    <citation type="submission" date="2015-07" db="EMBL/GenBank/DDBJ databases">
        <title>The genome of Melipona quadrifasciata.</title>
        <authorList>
            <person name="Pan H."/>
            <person name="Kapheim K."/>
        </authorList>
    </citation>
    <scope>NUCLEOTIDE SEQUENCE [LARGE SCALE GENOMIC DNA]</scope>
    <source>
        <strain evidence="2">0111107301</strain>
        <tissue evidence="2">Whole body</tissue>
    </source>
</reference>
<accession>A0A0M8ZUT8</accession>